<dbReference type="InterPro" id="IPR018113">
    <property type="entry name" value="PTrfase_EIIB_Cys"/>
</dbReference>
<feature type="active site" description="Phosphocysteine intermediate; for EIIB activity" evidence="11">
    <location>
        <position position="51"/>
    </location>
</feature>
<evidence type="ECO:0000256" key="1">
    <source>
        <dbReference type="ARBA" id="ARBA00004651"/>
    </source>
</evidence>
<comment type="caution">
    <text evidence="16">The sequence shown here is derived from an EMBL/GenBank/DDBJ whole genome shotgun (WGS) entry which is preliminary data.</text>
</comment>
<evidence type="ECO:0000256" key="3">
    <source>
        <dbReference type="ARBA" id="ARBA00022475"/>
    </source>
</evidence>
<feature type="transmembrane region" description="Helical" evidence="12">
    <location>
        <begin position="347"/>
        <end position="367"/>
    </location>
</feature>
<dbReference type="NCBIfam" id="TIGR00830">
    <property type="entry name" value="PTBA"/>
    <property type="match status" value="1"/>
</dbReference>
<evidence type="ECO:0000259" key="13">
    <source>
        <dbReference type="PROSITE" id="PS51093"/>
    </source>
</evidence>
<reference evidence="16 17" key="1">
    <citation type="journal article" date="2015" name="Genome Announc.">
        <title>Expanding the biotechnology potential of lactobacilli through comparative genomics of 213 strains and associated genera.</title>
        <authorList>
            <person name="Sun Z."/>
            <person name="Harris H.M."/>
            <person name="McCann A."/>
            <person name="Guo C."/>
            <person name="Argimon S."/>
            <person name="Zhang W."/>
            <person name="Yang X."/>
            <person name="Jeffery I.B."/>
            <person name="Cooney J.C."/>
            <person name="Kagawa T.F."/>
            <person name="Liu W."/>
            <person name="Song Y."/>
            <person name="Salvetti E."/>
            <person name="Wrobel A."/>
            <person name="Rasinkangas P."/>
            <person name="Parkhill J."/>
            <person name="Rea M.C."/>
            <person name="O'Sullivan O."/>
            <person name="Ritari J."/>
            <person name="Douillard F.P."/>
            <person name="Paul Ross R."/>
            <person name="Yang R."/>
            <person name="Briner A.E."/>
            <person name="Felis G.E."/>
            <person name="de Vos W.M."/>
            <person name="Barrangou R."/>
            <person name="Klaenhammer T.R."/>
            <person name="Caufield P.W."/>
            <person name="Cui Y."/>
            <person name="Zhang H."/>
            <person name="O'Toole P.W."/>
        </authorList>
    </citation>
    <scope>NUCLEOTIDE SEQUENCE [LARGE SCALE GENOMIC DNA]</scope>
    <source>
        <strain evidence="16 17">DSM 20452</strain>
    </source>
</reference>
<feature type="transmembrane region" description="Helical" evidence="12">
    <location>
        <begin position="379"/>
        <end position="398"/>
    </location>
</feature>
<keyword evidence="6" id="KW-0598">Phosphotransferase system</keyword>
<dbReference type="PATRIC" id="fig|1423772.3.peg.157"/>
<dbReference type="InterPro" id="IPR003352">
    <property type="entry name" value="PTS_EIIC"/>
</dbReference>
<name>A0A0R2B8E8_9LACO</name>
<feature type="transmembrane region" description="Helical" evidence="12">
    <location>
        <begin position="448"/>
        <end position="474"/>
    </location>
</feature>
<dbReference type="InterPro" id="IPR036878">
    <property type="entry name" value="Glu_permease_IIB"/>
</dbReference>
<feature type="transmembrane region" description="Helical" evidence="12">
    <location>
        <begin position="124"/>
        <end position="150"/>
    </location>
</feature>
<dbReference type="PANTHER" id="PTHR30175">
    <property type="entry name" value="PHOSPHOTRANSFERASE SYSTEM TRANSPORT PROTEIN"/>
    <property type="match status" value="1"/>
</dbReference>
<dbReference type="PROSITE" id="PS51098">
    <property type="entry name" value="PTS_EIIB_TYPE_1"/>
    <property type="match status" value="1"/>
</dbReference>
<evidence type="ECO:0000259" key="15">
    <source>
        <dbReference type="PROSITE" id="PS51103"/>
    </source>
</evidence>
<keyword evidence="4" id="KW-0762">Sugar transport</keyword>
<evidence type="ECO:0000313" key="17">
    <source>
        <dbReference type="Proteomes" id="UP000051612"/>
    </source>
</evidence>
<dbReference type="FunFam" id="2.70.70.10:FF:000001">
    <property type="entry name" value="PTS system glucose-specific IIA component"/>
    <property type="match status" value="1"/>
</dbReference>
<dbReference type="GO" id="GO:0008982">
    <property type="term" value="F:protein-N(PI)-phosphohistidine-sugar phosphotransferase activity"/>
    <property type="evidence" value="ECO:0007669"/>
    <property type="project" value="InterPro"/>
</dbReference>
<keyword evidence="7 12" id="KW-0812">Transmembrane</keyword>
<dbReference type="CDD" id="cd00212">
    <property type="entry name" value="PTS_IIB_glc"/>
    <property type="match status" value="1"/>
</dbReference>
<dbReference type="NCBIfam" id="TIGR01995">
    <property type="entry name" value="PTS-II-ABC-beta"/>
    <property type="match status" value="1"/>
</dbReference>
<feature type="transmembrane region" description="Helical" evidence="12">
    <location>
        <begin position="170"/>
        <end position="188"/>
    </location>
</feature>
<evidence type="ECO:0000256" key="12">
    <source>
        <dbReference type="SAM" id="Phobius"/>
    </source>
</evidence>
<accession>A0A0R2B8E8</accession>
<gene>
    <name evidence="16" type="ORF">FC48_GL000143</name>
</gene>
<feature type="domain" description="PTS EIIB type-1" evidence="14">
    <location>
        <begin position="29"/>
        <end position="111"/>
    </location>
</feature>
<dbReference type="Pfam" id="PF00358">
    <property type="entry name" value="PTS_EIIA_1"/>
    <property type="match status" value="1"/>
</dbReference>
<feature type="domain" description="PTS EIIA type-1" evidence="13">
    <location>
        <begin position="519"/>
        <end position="623"/>
    </location>
</feature>
<evidence type="ECO:0000256" key="7">
    <source>
        <dbReference type="ARBA" id="ARBA00022692"/>
    </source>
</evidence>
<evidence type="ECO:0000313" key="16">
    <source>
        <dbReference type="EMBL" id="KRM75354.1"/>
    </source>
</evidence>
<keyword evidence="3" id="KW-1003">Cell membrane</keyword>
<keyword evidence="8" id="KW-0418">Kinase</keyword>
<evidence type="ECO:0000259" key="14">
    <source>
        <dbReference type="PROSITE" id="PS51098"/>
    </source>
</evidence>
<evidence type="ECO:0000256" key="4">
    <source>
        <dbReference type="ARBA" id="ARBA00022597"/>
    </source>
</evidence>
<dbReference type="InterPro" id="IPR001127">
    <property type="entry name" value="PTS_EIIA_1_perm"/>
</dbReference>
<dbReference type="GO" id="GO:0016301">
    <property type="term" value="F:kinase activity"/>
    <property type="evidence" value="ECO:0007669"/>
    <property type="project" value="UniProtKB-KW"/>
</dbReference>
<proteinExistence type="predicted"/>
<dbReference type="Proteomes" id="UP000051612">
    <property type="component" value="Unassembled WGS sequence"/>
</dbReference>
<evidence type="ECO:0000256" key="8">
    <source>
        <dbReference type="ARBA" id="ARBA00022777"/>
    </source>
</evidence>
<sequence length="649" mass="69522">MNAQLLYKYTINQNVYKGSGKMAEKVRDYKKLAQTIVDIIGADNIVSAGHCATRLRLVLKETPADAKEKISALPGVITVVENGGQFQIVIGPHVVDVYNEFKNLVDLSESNDLEAEKKSIMSRVIATMSAVFAPFIYILAAAGLLQGILILSKLAFPTFEATGTYRIFDMISWAPFTFLPILIAITASKHFKTNTYIAIACCAALVSPTLAELTQQVASGKAIDLFGLPLSQTTYTSSVLPPLILVWILSYVERFVEKRLPGVVKQLFTPLICLVLMVPLTLLVLGPASSVVAAGIANGYNWLVQVAPPLAALIIGGFWQIFVIFGVHWGITPVIMANFDMYGRDSFQAFQTIAVTAQVAATLGVFLKANSKELKNVSLSAVITGLFGITEPAIYGVTLRFKRPFIYGCVAGGIGAVVASFFKPYYFAYAGLPSILTSVNAIDPKMPMSFIGLVIGLGVAIVTAIALTLIFGFGETPAKDEKIKAQVEDAPGTPVEVLKNVAISSPLQGEVMPLSQVPDEVFSSGMMGQGVAIMPTDNKVYAPFDGKVAMVTGSKHAIGLTADNGIELLIHVGLDTVQLNGAPFNYKVAEGDRFKAGDVLLEFDLAAIKQAGLSPITPIIVTNSAAYAMITPENELKNINTNEPILQIN</sequence>
<dbReference type="PANTHER" id="PTHR30175:SF1">
    <property type="entry name" value="PTS SYSTEM ARBUTIN-, CELLOBIOSE-, AND SALICIN-SPECIFIC EIIBC COMPONENT-RELATED"/>
    <property type="match status" value="1"/>
</dbReference>
<evidence type="ECO:0000256" key="5">
    <source>
        <dbReference type="ARBA" id="ARBA00022679"/>
    </source>
</evidence>
<keyword evidence="5" id="KW-0808">Transferase</keyword>
<dbReference type="Gene3D" id="3.30.1360.60">
    <property type="entry name" value="Glucose permease domain IIB"/>
    <property type="match status" value="1"/>
</dbReference>
<keyword evidence="2" id="KW-0813">Transport</keyword>
<dbReference type="Pfam" id="PF00367">
    <property type="entry name" value="PTS_EIIB"/>
    <property type="match status" value="1"/>
</dbReference>
<organism evidence="16 17">
    <name type="scientific">Ligilactobacillus murinus DSM 20452 = NBRC 14221</name>
    <dbReference type="NCBI Taxonomy" id="1423772"/>
    <lineage>
        <taxon>Bacteria</taxon>
        <taxon>Bacillati</taxon>
        <taxon>Bacillota</taxon>
        <taxon>Bacilli</taxon>
        <taxon>Lactobacillales</taxon>
        <taxon>Lactobacillaceae</taxon>
        <taxon>Ligilactobacillus</taxon>
    </lineage>
</organism>
<dbReference type="GO" id="GO:0009401">
    <property type="term" value="P:phosphoenolpyruvate-dependent sugar phosphotransferase system"/>
    <property type="evidence" value="ECO:0007669"/>
    <property type="project" value="UniProtKB-KW"/>
</dbReference>
<dbReference type="EMBL" id="AYYN01000067">
    <property type="protein sequence ID" value="KRM75354.1"/>
    <property type="molecule type" value="Genomic_DNA"/>
</dbReference>
<evidence type="ECO:0000256" key="10">
    <source>
        <dbReference type="ARBA" id="ARBA00023136"/>
    </source>
</evidence>
<dbReference type="PROSITE" id="PS00371">
    <property type="entry name" value="PTS_EIIA_TYPE_1_HIS"/>
    <property type="match status" value="1"/>
</dbReference>
<dbReference type="InterPro" id="IPR011055">
    <property type="entry name" value="Dup_hybrid_motif"/>
</dbReference>
<dbReference type="InterPro" id="IPR013013">
    <property type="entry name" value="PTS_EIIC_1"/>
</dbReference>
<keyword evidence="9 12" id="KW-1133">Transmembrane helix</keyword>
<dbReference type="SUPFAM" id="SSF51261">
    <property type="entry name" value="Duplicated hybrid motif"/>
    <property type="match status" value="1"/>
</dbReference>
<feature type="transmembrane region" description="Helical" evidence="12">
    <location>
        <begin position="195"/>
        <end position="214"/>
    </location>
</feature>
<dbReference type="Pfam" id="PF02378">
    <property type="entry name" value="PTS_EIIC"/>
    <property type="match status" value="1"/>
</dbReference>
<dbReference type="PROSITE" id="PS51103">
    <property type="entry name" value="PTS_EIIC_TYPE_1"/>
    <property type="match status" value="1"/>
</dbReference>
<feature type="transmembrane region" description="Helical" evidence="12">
    <location>
        <begin position="309"/>
        <end position="335"/>
    </location>
</feature>
<dbReference type="PROSITE" id="PS51093">
    <property type="entry name" value="PTS_EIIA_TYPE_1"/>
    <property type="match status" value="1"/>
</dbReference>
<dbReference type="InterPro" id="IPR050558">
    <property type="entry name" value="PTS_Sugar-Specific_Components"/>
</dbReference>
<dbReference type="SUPFAM" id="SSF55604">
    <property type="entry name" value="Glucose permease domain IIB"/>
    <property type="match status" value="1"/>
</dbReference>
<dbReference type="AlphaFoldDB" id="A0A0R2B8E8"/>
<protein>
    <submittedName>
        <fullName evidence="16">PTS system beta-glucoside-specific EIIBCA component</fullName>
    </submittedName>
</protein>
<dbReference type="GO" id="GO:0015771">
    <property type="term" value="P:trehalose transport"/>
    <property type="evidence" value="ECO:0007669"/>
    <property type="project" value="TreeGrafter"/>
</dbReference>
<evidence type="ECO:0000256" key="9">
    <source>
        <dbReference type="ARBA" id="ARBA00022989"/>
    </source>
</evidence>
<evidence type="ECO:0000256" key="11">
    <source>
        <dbReference type="PROSITE-ProRule" id="PRU00421"/>
    </source>
</evidence>
<feature type="domain" description="PTS EIIC type-1" evidence="15">
    <location>
        <begin position="119"/>
        <end position="487"/>
    </location>
</feature>
<comment type="subcellular location">
    <subcellularLocation>
        <location evidence="1">Cell membrane</location>
        <topology evidence="1">Multi-pass membrane protein</topology>
    </subcellularLocation>
</comment>
<keyword evidence="10 12" id="KW-0472">Membrane</keyword>
<feature type="transmembrane region" description="Helical" evidence="12">
    <location>
        <begin position="272"/>
        <end position="297"/>
    </location>
</feature>
<dbReference type="InterPro" id="IPR001996">
    <property type="entry name" value="PTS_IIB_1"/>
</dbReference>
<dbReference type="Gene3D" id="2.70.70.10">
    <property type="entry name" value="Glucose Permease (Domain IIA)"/>
    <property type="match status" value="1"/>
</dbReference>
<dbReference type="GO" id="GO:0090589">
    <property type="term" value="F:protein-phosphocysteine-trehalose phosphotransferase system transporter activity"/>
    <property type="evidence" value="ECO:0007669"/>
    <property type="project" value="TreeGrafter"/>
</dbReference>
<evidence type="ECO:0000256" key="6">
    <source>
        <dbReference type="ARBA" id="ARBA00022683"/>
    </source>
</evidence>
<dbReference type="GO" id="GO:0005886">
    <property type="term" value="C:plasma membrane"/>
    <property type="evidence" value="ECO:0007669"/>
    <property type="project" value="UniProtKB-SubCell"/>
</dbReference>
<dbReference type="InterPro" id="IPR011297">
    <property type="entry name" value="PTS_IIABC_b_glu"/>
</dbReference>
<feature type="transmembrane region" description="Helical" evidence="12">
    <location>
        <begin position="405"/>
        <end position="428"/>
    </location>
</feature>
<feature type="transmembrane region" description="Helical" evidence="12">
    <location>
        <begin position="234"/>
        <end position="252"/>
    </location>
</feature>
<evidence type="ECO:0000256" key="2">
    <source>
        <dbReference type="ARBA" id="ARBA00022448"/>
    </source>
</evidence>
<dbReference type="PROSITE" id="PS01035">
    <property type="entry name" value="PTS_EIIB_TYPE_1_CYS"/>
    <property type="match status" value="1"/>
</dbReference>